<keyword evidence="8" id="KW-0805">Transcription regulation</keyword>
<feature type="compositionally biased region" description="Low complexity" evidence="13">
    <location>
        <begin position="150"/>
        <end position="167"/>
    </location>
</feature>
<organism evidence="14 15">
    <name type="scientific">Cryptosporangium arvum DSM 44712</name>
    <dbReference type="NCBI Taxonomy" id="927661"/>
    <lineage>
        <taxon>Bacteria</taxon>
        <taxon>Bacillati</taxon>
        <taxon>Actinomycetota</taxon>
        <taxon>Actinomycetes</taxon>
        <taxon>Cryptosporangiales</taxon>
        <taxon>Cryptosporangiaceae</taxon>
        <taxon>Cryptosporangium</taxon>
    </lineage>
</organism>
<comment type="cofactor">
    <cofactor evidence="12">
        <name>Mn(2+)</name>
        <dbReference type="ChEBI" id="CHEBI:29035"/>
    </cofactor>
    <cofactor evidence="12">
        <name>Fe(2+)</name>
        <dbReference type="ChEBI" id="CHEBI:29033"/>
    </cofactor>
    <text evidence="12">Binds 1 Mn(2+) or Fe(2+) ion per subunit.</text>
</comment>
<dbReference type="InterPro" id="IPR036388">
    <property type="entry name" value="WH-like_DNA-bd_sf"/>
</dbReference>
<keyword evidence="4" id="KW-0963">Cytoplasm</keyword>
<gene>
    <name evidence="14" type="ORF">CryarDRAFT_1586</name>
</gene>
<reference evidence="14 15" key="1">
    <citation type="submission" date="2013-07" db="EMBL/GenBank/DDBJ databases">
        <authorList>
            <consortium name="DOE Joint Genome Institute"/>
            <person name="Eisen J."/>
            <person name="Huntemann M."/>
            <person name="Han J."/>
            <person name="Chen A."/>
            <person name="Kyrpides N."/>
            <person name="Mavromatis K."/>
            <person name="Markowitz V."/>
            <person name="Palaniappan K."/>
            <person name="Ivanova N."/>
            <person name="Schaumberg A."/>
            <person name="Pati A."/>
            <person name="Liolios K."/>
            <person name="Nordberg H.P."/>
            <person name="Cantor M.N."/>
            <person name="Hua S.X."/>
            <person name="Woyke T."/>
        </authorList>
    </citation>
    <scope>NUCLEOTIDE SEQUENCE [LARGE SCALE GENOMIC DNA]</scope>
    <source>
        <strain evidence="14 15">DSM 44712</strain>
    </source>
</reference>
<keyword evidence="9" id="KW-0238">DNA-binding</keyword>
<keyword evidence="7 11" id="KW-0862">Zinc</keyword>
<dbReference type="Gene3D" id="1.10.10.10">
    <property type="entry name" value="Winged helix-like DNA-binding domain superfamily/Winged helix DNA-binding domain"/>
    <property type="match status" value="1"/>
</dbReference>
<evidence type="ECO:0000256" key="2">
    <source>
        <dbReference type="ARBA" id="ARBA00007957"/>
    </source>
</evidence>
<feature type="binding site" evidence="12">
    <location>
        <position position="103"/>
    </location>
    <ligand>
        <name>Fe cation</name>
        <dbReference type="ChEBI" id="CHEBI:24875"/>
    </ligand>
</feature>
<evidence type="ECO:0000256" key="7">
    <source>
        <dbReference type="ARBA" id="ARBA00022833"/>
    </source>
</evidence>
<evidence type="ECO:0000256" key="11">
    <source>
        <dbReference type="PIRSR" id="PIRSR602481-1"/>
    </source>
</evidence>
<evidence type="ECO:0000256" key="12">
    <source>
        <dbReference type="PIRSR" id="PIRSR602481-2"/>
    </source>
</evidence>
<evidence type="ECO:0000313" key="15">
    <source>
        <dbReference type="Proteomes" id="UP000021053"/>
    </source>
</evidence>
<name>A0A011AEP1_9ACTN</name>
<dbReference type="GO" id="GO:0003700">
    <property type="term" value="F:DNA-binding transcription factor activity"/>
    <property type="evidence" value="ECO:0007669"/>
    <property type="project" value="InterPro"/>
</dbReference>
<sequence length="205" mass="22073">MAEGTLAGMRTTRQRTAVHAFLKETPEFRSAQQIYTALRARGVELGLATVYRTLQTLAEAGEVDAVHGVHGEQMYRHCTPVHHHHLICRSCLATIEVTAPASEAWVDAVVRDSGFTDVSHRVEMFGTCADCAAVGTKPRPRIEPGAQSQTAPPGARRPAATGRRSGPGTPGGAQAAVTTGVRDGRARAEDQPRRCRRAPMSQQTR</sequence>
<dbReference type="GO" id="GO:1900376">
    <property type="term" value="P:regulation of secondary metabolite biosynthetic process"/>
    <property type="evidence" value="ECO:0007669"/>
    <property type="project" value="TreeGrafter"/>
</dbReference>
<accession>A0A011AEP1</accession>
<dbReference type="PANTHER" id="PTHR33202:SF2">
    <property type="entry name" value="FERRIC UPTAKE REGULATION PROTEIN"/>
    <property type="match status" value="1"/>
</dbReference>
<dbReference type="SUPFAM" id="SSF46785">
    <property type="entry name" value="Winged helix' DNA-binding domain"/>
    <property type="match status" value="1"/>
</dbReference>
<feature type="binding site" evidence="12">
    <location>
        <position position="82"/>
    </location>
    <ligand>
        <name>Fe cation</name>
        <dbReference type="ChEBI" id="CHEBI:24875"/>
    </ligand>
</feature>
<dbReference type="GO" id="GO:0000976">
    <property type="term" value="F:transcription cis-regulatory region binding"/>
    <property type="evidence" value="ECO:0007669"/>
    <property type="project" value="TreeGrafter"/>
</dbReference>
<protein>
    <submittedName>
        <fullName evidence="14">Fe2+/Zn2+ uptake regulation protein</fullName>
    </submittedName>
</protein>
<comment type="similarity">
    <text evidence="2">Belongs to the Fur family.</text>
</comment>
<dbReference type="GO" id="GO:0005829">
    <property type="term" value="C:cytosol"/>
    <property type="evidence" value="ECO:0007669"/>
    <property type="project" value="TreeGrafter"/>
</dbReference>
<feature type="binding site" evidence="11">
    <location>
        <position position="88"/>
    </location>
    <ligand>
        <name>Zn(2+)</name>
        <dbReference type="ChEBI" id="CHEBI:29105"/>
    </ligand>
</feature>
<dbReference type="InterPro" id="IPR002481">
    <property type="entry name" value="FUR"/>
</dbReference>
<dbReference type="GO" id="GO:0008270">
    <property type="term" value="F:zinc ion binding"/>
    <property type="evidence" value="ECO:0007669"/>
    <property type="project" value="TreeGrafter"/>
</dbReference>
<dbReference type="Proteomes" id="UP000021053">
    <property type="component" value="Unassembled WGS sequence"/>
</dbReference>
<keyword evidence="15" id="KW-1185">Reference proteome</keyword>
<evidence type="ECO:0000256" key="3">
    <source>
        <dbReference type="ARBA" id="ARBA00011738"/>
    </source>
</evidence>
<comment type="cofactor">
    <cofactor evidence="11">
        <name>Zn(2+)</name>
        <dbReference type="ChEBI" id="CHEBI:29105"/>
    </cofactor>
    <text evidence="11">Binds 1 zinc ion per subunit.</text>
</comment>
<feature type="region of interest" description="Disordered" evidence="13">
    <location>
        <begin position="139"/>
        <end position="205"/>
    </location>
</feature>
<feature type="binding site" evidence="11">
    <location>
        <position position="91"/>
    </location>
    <ligand>
        <name>Zn(2+)</name>
        <dbReference type="ChEBI" id="CHEBI:29105"/>
    </ligand>
</feature>
<dbReference type="OrthoDB" id="5242893at2"/>
<evidence type="ECO:0000256" key="1">
    <source>
        <dbReference type="ARBA" id="ARBA00004496"/>
    </source>
</evidence>
<dbReference type="EMBL" id="JFBT01000001">
    <property type="protein sequence ID" value="EXG80506.1"/>
    <property type="molecule type" value="Genomic_DNA"/>
</dbReference>
<evidence type="ECO:0000256" key="5">
    <source>
        <dbReference type="ARBA" id="ARBA00022491"/>
    </source>
</evidence>
<feature type="binding site" evidence="11">
    <location>
        <position position="131"/>
    </location>
    <ligand>
        <name>Zn(2+)</name>
        <dbReference type="ChEBI" id="CHEBI:29105"/>
    </ligand>
</feature>
<evidence type="ECO:0000256" key="4">
    <source>
        <dbReference type="ARBA" id="ARBA00022490"/>
    </source>
</evidence>
<feature type="binding site" evidence="11">
    <location>
        <position position="128"/>
    </location>
    <ligand>
        <name>Zn(2+)</name>
        <dbReference type="ChEBI" id="CHEBI:29105"/>
    </ligand>
</feature>
<dbReference type="FunFam" id="1.10.10.10:FF:000459">
    <property type="entry name" value="Ferric uptake regulation protein"/>
    <property type="match status" value="1"/>
</dbReference>
<evidence type="ECO:0000256" key="13">
    <source>
        <dbReference type="SAM" id="MobiDB-lite"/>
    </source>
</evidence>
<evidence type="ECO:0000256" key="6">
    <source>
        <dbReference type="ARBA" id="ARBA00022723"/>
    </source>
</evidence>
<dbReference type="InterPro" id="IPR043135">
    <property type="entry name" value="Fur_C"/>
</dbReference>
<dbReference type="Gene3D" id="3.30.1490.190">
    <property type="match status" value="1"/>
</dbReference>
<dbReference type="Pfam" id="PF01475">
    <property type="entry name" value="FUR"/>
    <property type="match status" value="1"/>
</dbReference>
<evidence type="ECO:0000256" key="9">
    <source>
        <dbReference type="ARBA" id="ARBA00023125"/>
    </source>
</evidence>
<feature type="binding site" evidence="12">
    <location>
        <position position="120"/>
    </location>
    <ligand>
        <name>Fe cation</name>
        <dbReference type="ChEBI" id="CHEBI:24875"/>
    </ligand>
</feature>
<comment type="subcellular location">
    <subcellularLocation>
        <location evidence="1">Cytoplasm</location>
    </subcellularLocation>
</comment>
<comment type="caution">
    <text evidence="14">The sequence shown here is derived from an EMBL/GenBank/DDBJ whole genome shotgun (WGS) entry which is preliminary data.</text>
</comment>
<proteinExistence type="inferred from homology"/>
<keyword evidence="6 11" id="KW-0479">Metal-binding</keyword>
<feature type="compositionally biased region" description="Basic and acidic residues" evidence="13">
    <location>
        <begin position="182"/>
        <end position="193"/>
    </location>
</feature>
<evidence type="ECO:0000256" key="8">
    <source>
        <dbReference type="ARBA" id="ARBA00023015"/>
    </source>
</evidence>
<dbReference type="RefSeq" id="WP_084701784.1">
    <property type="nucleotide sequence ID" value="NZ_KK073874.1"/>
</dbReference>
<evidence type="ECO:0000313" key="14">
    <source>
        <dbReference type="EMBL" id="EXG80506.1"/>
    </source>
</evidence>
<comment type="subunit">
    <text evidence="3">Homodimer.</text>
</comment>
<dbReference type="InterPro" id="IPR036390">
    <property type="entry name" value="WH_DNA-bd_sf"/>
</dbReference>
<dbReference type="PANTHER" id="PTHR33202">
    <property type="entry name" value="ZINC UPTAKE REGULATION PROTEIN"/>
    <property type="match status" value="1"/>
</dbReference>
<keyword evidence="10" id="KW-0804">Transcription</keyword>
<evidence type="ECO:0000256" key="10">
    <source>
        <dbReference type="ARBA" id="ARBA00023163"/>
    </source>
</evidence>
<dbReference type="HOGENOM" id="CLU_096072_5_0_11"/>
<dbReference type="AlphaFoldDB" id="A0A011AEP1"/>
<keyword evidence="12" id="KW-0408">Iron</keyword>
<dbReference type="GO" id="GO:0045892">
    <property type="term" value="P:negative regulation of DNA-templated transcription"/>
    <property type="evidence" value="ECO:0007669"/>
    <property type="project" value="TreeGrafter"/>
</dbReference>
<keyword evidence="5" id="KW-0678">Repressor</keyword>
<dbReference type="CDD" id="cd07153">
    <property type="entry name" value="Fur_like"/>
    <property type="match status" value="1"/>
</dbReference>